<name>A0A812V6I0_9DINO</name>
<dbReference type="Proteomes" id="UP000604046">
    <property type="component" value="Unassembled WGS sequence"/>
</dbReference>
<evidence type="ECO:0000313" key="2">
    <source>
        <dbReference type="EMBL" id="CAE7617013.1"/>
    </source>
</evidence>
<dbReference type="OrthoDB" id="438294at2759"/>
<feature type="domain" description="CULT" evidence="1">
    <location>
        <begin position="9"/>
        <end position="149"/>
    </location>
</feature>
<dbReference type="PROSITE" id="PS51788">
    <property type="entry name" value="CULT"/>
    <property type="match status" value="1"/>
</dbReference>
<accession>A0A812V6I0</accession>
<dbReference type="EMBL" id="CAJNDS010002845">
    <property type="protein sequence ID" value="CAE7617013.1"/>
    <property type="molecule type" value="Genomic_DNA"/>
</dbReference>
<dbReference type="AlphaFoldDB" id="A0A812V6I0"/>
<protein>
    <submittedName>
        <fullName evidence="2">Ohgt protein</fullName>
    </submittedName>
</protein>
<dbReference type="Gene3D" id="2.170.150.20">
    <property type="entry name" value="Peptide methionine sulfoxide reductase"/>
    <property type="match status" value="1"/>
</dbReference>
<gene>
    <name evidence="2" type="primary">ohgt</name>
    <name evidence="2" type="ORF">SNAT2548_LOCUS35077</name>
</gene>
<keyword evidence="3" id="KW-1185">Reference proteome</keyword>
<dbReference type="FunFam" id="2.170.150.20:FF:000007">
    <property type="entry name" value="Protein cereblon"/>
    <property type="match status" value="1"/>
</dbReference>
<proteinExistence type="predicted"/>
<evidence type="ECO:0000313" key="3">
    <source>
        <dbReference type="Proteomes" id="UP000604046"/>
    </source>
</evidence>
<reference evidence="2" key="1">
    <citation type="submission" date="2021-02" db="EMBL/GenBank/DDBJ databases">
        <authorList>
            <person name="Dougan E. K."/>
            <person name="Rhodes N."/>
            <person name="Thang M."/>
            <person name="Chan C."/>
        </authorList>
    </citation>
    <scope>NUCLEOTIDE SEQUENCE</scope>
</reference>
<organism evidence="2 3">
    <name type="scientific">Symbiodinium natans</name>
    <dbReference type="NCBI Taxonomy" id="878477"/>
    <lineage>
        <taxon>Eukaryota</taxon>
        <taxon>Sar</taxon>
        <taxon>Alveolata</taxon>
        <taxon>Dinophyceae</taxon>
        <taxon>Suessiales</taxon>
        <taxon>Symbiodiniaceae</taxon>
        <taxon>Symbiodinium</taxon>
    </lineage>
</organism>
<dbReference type="InterPro" id="IPR034750">
    <property type="entry name" value="CULT"/>
</dbReference>
<comment type="caution">
    <text evidence="2">The sequence shown here is derived from an EMBL/GenBank/DDBJ whole genome shotgun (WGS) entry which is preliminary data.</text>
</comment>
<evidence type="ECO:0000259" key="1">
    <source>
        <dbReference type="PROSITE" id="PS51788"/>
    </source>
</evidence>
<sequence length="195" mass="22190">MAAGDKGQSSWLVCAACTYPLVRVEELIEEKFECRKDVSWSYELDVMEQQIWCYSATNAHDHRFDVVRVLPTGLSRSLAVEGKPTAEFSWFPGFAWAMAHCCHCNRHLGWAFYPEARPTSEEHSEQPADASTSELAFFGLVLTKMRESRLHDSTVEDIFARLRSPQQQGSSTLRSLRQALRPMLLTYLSRQLAAN</sequence>